<proteinExistence type="predicted"/>
<dbReference type="GO" id="GO:0007276">
    <property type="term" value="P:gamete generation"/>
    <property type="evidence" value="ECO:0007669"/>
    <property type="project" value="InterPro"/>
</dbReference>
<gene>
    <name evidence="2" type="ORF">DSTB1V02_LOCUS2919</name>
</gene>
<dbReference type="EMBL" id="LR899863">
    <property type="protein sequence ID" value="CAD7242981.1"/>
    <property type="molecule type" value="Genomic_DNA"/>
</dbReference>
<dbReference type="PANTHER" id="PTHR35258">
    <property type="entry name" value="SPERMATOGENESIS-ASSOCIATED PROTEIN 22"/>
    <property type="match status" value="1"/>
</dbReference>
<dbReference type="EMBL" id="CAJPEV010000346">
    <property type="protein sequence ID" value="CAG0884277.1"/>
    <property type="molecule type" value="Genomic_DNA"/>
</dbReference>
<dbReference type="PANTHER" id="PTHR35258:SF1">
    <property type="entry name" value="SPERMATOGENESIS-ASSOCIATED PROTEIN 22"/>
    <property type="match status" value="1"/>
</dbReference>
<dbReference type="AlphaFoldDB" id="A0A7R8ZZR6"/>
<dbReference type="InterPro" id="IPR033536">
    <property type="entry name" value="Spata22"/>
</dbReference>
<dbReference type="Proteomes" id="UP000677054">
    <property type="component" value="Unassembled WGS sequence"/>
</dbReference>
<dbReference type="GO" id="GO:0000711">
    <property type="term" value="P:meiotic DNA repair synthesis"/>
    <property type="evidence" value="ECO:0007669"/>
    <property type="project" value="InterPro"/>
</dbReference>
<feature type="region of interest" description="Disordered" evidence="1">
    <location>
        <begin position="135"/>
        <end position="168"/>
    </location>
</feature>
<sequence length="335" mass="37966">MGRLSPYPKPPLDTGTLQHQDDIHKFTTHPVPQKDQSSKKIDEDFSGFTHQIDSVNPPSTPFRSHAWSFYRPPTPKYVEFSSEFVRLRIKKLRVTELVQTTLEFRPKQPETRTAGGLPEGITKTPATVAYVQPPRNKQNKHRGSSLAGFQAKEEEDLHRTDSDENERSKVLESTNLHVLVATPTKVKQWAHLTKEANILFEVYGMLDSVPAGGHNTSKRFFLCDGNKTRLLCIFYEIDRPMKNFKLGDHIRCVGKLQSSYQLQCFSIRECRQDEAINIPAIVSHSQKWMNSLASVIKGQPYLDKGAKKACPQIPEIFGNGFYGHGDKSIVFSPSK</sequence>
<dbReference type="GO" id="GO:0007129">
    <property type="term" value="P:homologous chromosome pairing at meiosis"/>
    <property type="evidence" value="ECO:0007669"/>
    <property type="project" value="InterPro"/>
</dbReference>
<evidence type="ECO:0000256" key="1">
    <source>
        <dbReference type="SAM" id="MobiDB-lite"/>
    </source>
</evidence>
<dbReference type="OrthoDB" id="6591917at2759"/>
<evidence type="ECO:0000313" key="2">
    <source>
        <dbReference type="EMBL" id="CAD7242981.1"/>
    </source>
</evidence>
<protein>
    <submittedName>
        <fullName evidence="2">Uncharacterized protein</fullName>
    </submittedName>
</protein>
<reference evidence="2" key="1">
    <citation type="submission" date="2020-11" db="EMBL/GenBank/DDBJ databases">
        <authorList>
            <person name="Tran Van P."/>
        </authorList>
    </citation>
    <scope>NUCLEOTIDE SEQUENCE</scope>
</reference>
<dbReference type="GO" id="GO:0051445">
    <property type="term" value="P:regulation of meiotic cell cycle"/>
    <property type="evidence" value="ECO:0007669"/>
    <property type="project" value="TreeGrafter"/>
</dbReference>
<accession>A0A7R8ZZR6</accession>
<keyword evidence="3" id="KW-1185">Reference proteome</keyword>
<feature type="compositionally biased region" description="Basic and acidic residues" evidence="1">
    <location>
        <begin position="151"/>
        <end position="168"/>
    </location>
</feature>
<evidence type="ECO:0000313" key="3">
    <source>
        <dbReference type="Proteomes" id="UP000677054"/>
    </source>
</evidence>
<organism evidence="2">
    <name type="scientific">Darwinula stevensoni</name>
    <dbReference type="NCBI Taxonomy" id="69355"/>
    <lineage>
        <taxon>Eukaryota</taxon>
        <taxon>Metazoa</taxon>
        <taxon>Ecdysozoa</taxon>
        <taxon>Arthropoda</taxon>
        <taxon>Crustacea</taxon>
        <taxon>Oligostraca</taxon>
        <taxon>Ostracoda</taxon>
        <taxon>Podocopa</taxon>
        <taxon>Podocopida</taxon>
        <taxon>Darwinulocopina</taxon>
        <taxon>Darwinuloidea</taxon>
        <taxon>Darwinulidae</taxon>
        <taxon>Darwinula</taxon>
    </lineage>
</organism>
<name>A0A7R8ZZR6_9CRUS</name>
<feature type="region of interest" description="Disordered" evidence="1">
    <location>
        <begin position="1"/>
        <end position="40"/>
    </location>
</feature>